<dbReference type="Proteomes" id="UP000054600">
    <property type="component" value="Unassembled WGS sequence"/>
</dbReference>
<organism evidence="1 2">
    <name type="scientific">Legionella shakespearei DSM 23087</name>
    <dbReference type="NCBI Taxonomy" id="1122169"/>
    <lineage>
        <taxon>Bacteria</taxon>
        <taxon>Pseudomonadati</taxon>
        <taxon>Pseudomonadota</taxon>
        <taxon>Gammaproteobacteria</taxon>
        <taxon>Legionellales</taxon>
        <taxon>Legionellaceae</taxon>
        <taxon>Legionella</taxon>
    </lineage>
</organism>
<dbReference type="eggNOG" id="ENOG502Z806">
    <property type="taxonomic scope" value="Bacteria"/>
</dbReference>
<accession>A0A0W0Z3M4</accession>
<dbReference type="AlphaFoldDB" id="A0A0W0Z3M4"/>
<dbReference type="STRING" id="1122169.Lsha_0709"/>
<sequence length="367" mass="42729">MSEYQYYEFRTDGRKLDSEARSVLKELSSRAIITPTQAIYTYSYGDFRYDDKEILADYFDMMLYMNSFGTRRLTFRLPVDLIEHSKIDPYCIPDVIFYSVHGESLILDLCIYDEEGGGWIEGDGVLDDLAPIRQQLLNGDLSTLYIAWLAAAQYYHVEDEEIEPPIPDNLKQLSPELKALVSYFELDTELVHVAAEASRDVDIKASEINSMISQLPEEEKTMFLVGFMHNTPDLHIKLKRRLQDFVEAHNQIDLSLPRRTRAQLINQADNLTKLVQEKIENEKRVSRVKELQLLAINEPAIWQEVNNSIQSKTQAGYKHAIKLLGDLRELAIYMNKTDQFERKMIEIRKEFSRLSSFMRLLYECELV</sequence>
<dbReference type="EMBL" id="LNYW01000022">
    <property type="protein sequence ID" value="KTD63455.1"/>
    <property type="molecule type" value="Genomic_DNA"/>
</dbReference>
<evidence type="ECO:0000313" key="2">
    <source>
        <dbReference type="Proteomes" id="UP000054600"/>
    </source>
</evidence>
<dbReference type="PATRIC" id="fig|1122169.6.peg.813"/>
<proteinExistence type="predicted"/>
<gene>
    <name evidence="1" type="ORF">Lsha_0709</name>
</gene>
<comment type="caution">
    <text evidence="1">The sequence shown here is derived from an EMBL/GenBank/DDBJ whole genome shotgun (WGS) entry which is preliminary data.</text>
</comment>
<reference evidence="1 2" key="1">
    <citation type="submission" date="2015-11" db="EMBL/GenBank/DDBJ databases">
        <title>Genomic analysis of 38 Legionella species identifies large and diverse effector repertoires.</title>
        <authorList>
            <person name="Burstein D."/>
            <person name="Amaro F."/>
            <person name="Zusman T."/>
            <person name="Lifshitz Z."/>
            <person name="Cohen O."/>
            <person name="Gilbert J.A."/>
            <person name="Pupko T."/>
            <person name="Shuman H.A."/>
            <person name="Segal G."/>
        </authorList>
    </citation>
    <scope>NUCLEOTIDE SEQUENCE [LARGE SCALE GENOMIC DNA]</scope>
    <source>
        <strain evidence="1 2">ATCC 49655</strain>
    </source>
</reference>
<evidence type="ECO:0000313" key="1">
    <source>
        <dbReference type="EMBL" id="KTD63455.1"/>
    </source>
</evidence>
<keyword evidence="2" id="KW-1185">Reference proteome</keyword>
<protein>
    <submittedName>
        <fullName evidence="1">Uncharacterized protein</fullName>
    </submittedName>
</protein>
<name>A0A0W0Z3M4_9GAMM</name>